<keyword evidence="4" id="KW-1185">Reference proteome</keyword>
<gene>
    <name evidence="3" type="ORF">ACFQQL_18525</name>
</gene>
<evidence type="ECO:0000313" key="3">
    <source>
        <dbReference type="EMBL" id="MFC7407119.1"/>
    </source>
</evidence>
<feature type="signal peptide" evidence="1">
    <location>
        <begin position="1"/>
        <end position="22"/>
    </location>
</feature>
<protein>
    <submittedName>
        <fullName evidence="3">Septum formation family protein</fullName>
    </submittedName>
</protein>
<proteinExistence type="predicted"/>
<keyword evidence="1" id="KW-0732">Signal</keyword>
<dbReference type="EMBL" id="JBHTCQ010000005">
    <property type="protein sequence ID" value="MFC7407119.1"/>
    <property type="molecule type" value="Genomic_DNA"/>
</dbReference>
<dbReference type="Proteomes" id="UP001596455">
    <property type="component" value="Unassembled WGS sequence"/>
</dbReference>
<name>A0ABW2QCF7_9MICO</name>
<dbReference type="Pfam" id="PF13845">
    <property type="entry name" value="Septum_form"/>
    <property type="match status" value="1"/>
</dbReference>
<comment type="caution">
    <text evidence="3">The sequence shown here is derived from an EMBL/GenBank/DDBJ whole genome shotgun (WGS) entry which is preliminary data.</text>
</comment>
<reference evidence="4" key="1">
    <citation type="journal article" date="2019" name="Int. J. Syst. Evol. Microbiol.">
        <title>The Global Catalogue of Microorganisms (GCM) 10K type strain sequencing project: providing services to taxonomists for standard genome sequencing and annotation.</title>
        <authorList>
            <consortium name="The Broad Institute Genomics Platform"/>
            <consortium name="The Broad Institute Genome Sequencing Center for Infectious Disease"/>
            <person name="Wu L."/>
            <person name="Ma J."/>
        </authorList>
    </citation>
    <scope>NUCLEOTIDE SEQUENCE [LARGE SCALE GENOMIC DNA]</scope>
    <source>
        <strain evidence="4">JCM 1490</strain>
    </source>
</reference>
<evidence type="ECO:0000259" key="2">
    <source>
        <dbReference type="Pfam" id="PF13845"/>
    </source>
</evidence>
<organism evidence="3 4">
    <name type="scientific">Georgenia alba</name>
    <dbReference type="NCBI Taxonomy" id="2233858"/>
    <lineage>
        <taxon>Bacteria</taxon>
        <taxon>Bacillati</taxon>
        <taxon>Actinomycetota</taxon>
        <taxon>Actinomycetes</taxon>
        <taxon>Micrococcales</taxon>
        <taxon>Bogoriellaceae</taxon>
        <taxon>Georgenia</taxon>
    </lineage>
</organism>
<feature type="domain" description="Septum formation-related" evidence="2">
    <location>
        <begin position="32"/>
        <end position="132"/>
    </location>
</feature>
<evidence type="ECO:0000256" key="1">
    <source>
        <dbReference type="SAM" id="SignalP"/>
    </source>
</evidence>
<dbReference type="InterPro" id="IPR026004">
    <property type="entry name" value="Septum_form"/>
</dbReference>
<evidence type="ECO:0000313" key="4">
    <source>
        <dbReference type="Proteomes" id="UP001596455"/>
    </source>
</evidence>
<accession>A0ABW2QCF7</accession>
<sequence>MRKAVLSAVAVTALVAPLAACSSGNVFELQEGDCLNRSDFEGGEVTDVEILECGEQHDAEVFALVEHTGEEFPGDQAIQDEAGTMCEPPFEEFIGVPYAESELFFSVLTPSEESWNQADDRTSACIVTVDEPMTGSLEGANR</sequence>
<dbReference type="RefSeq" id="WP_382396648.1">
    <property type="nucleotide sequence ID" value="NZ_JBHTCQ010000005.1"/>
</dbReference>
<feature type="chain" id="PRO_5047462011" evidence="1">
    <location>
        <begin position="23"/>
        <end position="142"/>
    </location>
</feature>